<dbReference type="STRING" id="1408189.CLAC_08600"/>
<protein>
    <submittedName>
        <fullName evidence="3">PH domain protein</fullName>
    </submittedName>
</protein>
<dbReference type="Pfam" id="PF03703">
    <property type="entry name" value="bPH_2"/>
    <property type="match status" value="1"/>
</dbReference>
<keyword evidence="1" id="KW-1133">Transmembrane helix</keyword>
<dbReference type="InterPro" id="IPR005182">
    <property type="entry name" value="YdbS-like_PH"/>
</dbReference>
<keyword evidence="1" id="KW-0472">Membrane</keyword>
<reference evidence="3 4" key="1">
    <citation type="submission" date="2013-10" db="EMBL/GenBank/DDBJ databases">
        <title>Complete genome sequence of Corynebacterium lactis DSM 45799(T), isolated from raw cow milk.</title>
        <authorList>
            <person name="Ruckert C."/>
            <person name="Albersmeier A."/>
            <person name="Lipski A."/>
            <person name="Kalinowski J."/>
        </authorList>
    </citation>
    <scope>NUCLEOTIDE SEQUENCE [LARGE SCALE GENOMIC DNA]</scope>
    <source>
        <strain evidence="3 4">RW2-5</strain>
    </source>
</reference>
<dbReference type="EMBL" id="CP006841">
    <property type="protein sequence ID" value="ALA67764.1"/>
    <property type="molecule type" value="Genomic_DNA"/>
</dbReference>
<gene>
    <name evidence="3" type="ORF">CLAC_08600</name>
</gene>
<sequence>MTALDLLAPENPALHPVDSALAKVRRISVAIFAASVAAAATVAAFLFTIWAGLLWIVCLCGYVWMHWLIGRQVRAHRYLEGEDDFIVASGRWWRSVTVVPYGRIQFIDVDEGPLLRMYGLATLKLNTASATSDAEVHGLRRQDALELRARLSQRAHDRMAGL</sequence>
<name>A0A0K2H169_9CORY</name>
<dbReference type="PANTHER" id="PTHR34473">
    <property type="entry name" value="UPF0699 TRANSMEMBRANE PROTEIN YDBS"/>
    <property type="match status" value="1"/>
</dbReference>
<dbReference type="OrthoDB" id="7364633at2"/>
<dbReference type="KEGG" id="clw:CLAC_08600"/>
<evidence type="ECO:0000259" key="2">
    <source>
        <dbReference type="Pfam" id="PF03703"/>
    </source>
</evidence>
<feature type="domain" description="YdbS-like PH" evidence="2">
    <location>
        <begin position="74"/>
        <end position="150"/>
    </location>
</feature>
<keyword evidence="1" id="KW-0812">Transmembrane</keyword>
<proteinExistence type="predicted"/>
<dbReference type="RefSeq" id="WP_053412534.1">
    <property type="nucleotide sequence ID" value="NZ_CP006841.1"/>
</dbReference>
<dbReference type="PATRIC" id="fig|1408189.4.peg.1720"/>
<feature type="transmembrane region" description="Helical" evidence="1">
    <location>
        <begin position="53"/>
        <end position="69"/>
    </location>
</feature>
<evidence type="ECO:0000256" key="1">
    <source>
        <dbReference type="SAM" id="Phobius"/>
    </source>
</evidence>
<dbReference type="AlphaFoldDB" id="A0A0K2H169"/>
<organism evidence="3 4">
    <name type="scientific">Corynebacterium lactis RW2-5</name>
    <dbReference type="NCBI Taxonomy" id="1408189"/>
    <lineage>
        <taxon>Bacteria</taxon>
        <taxon>Bacillati</taxon>
        <taxon>Actinomycetota</taxon>
        <taxon>Actinomycetes</taxon>
        <taxon>Mycobacteriales</taxon>
        <taxon>Corynebacteriaceae</taxon>
        <taxon>Corynebacterium</taxon>
    </lineage>
</organism>
<dbReference type="Proteomes" id="UP000058446">
    <property type="component" value="Chromosome"/>
</dbReference>
<evidence type="ECO:0000313" key="3">
    <source>
        <dbReference type="EMBL" id="ALA67764.1"/>
    </source>
</evidence>
<accession>A0A0K2H169</accession>
<feature type="transmembrane region" description="Helical" evidence="1">
    <location>
        <begin position="27"/>
        <end position="47"/>
    </location>
</feature>
<evidence type="ECO:0000313" key="4">
    <source>
        <dbReference type="Proteomes" id="UP000058446"/>
    </source>
</evidence>
<dbReference type="PANTHER" id="PTHR34473:SF3">
    <property type="entry name" value="TRANSMEMBRANE PROTEIN-RELATED"/>
    <property type="match status" value="1"/>
</dbReference>
<keyword evidence="4" id="KW-1185">Reference proteome</keyword>